<dbReference type="SUPFAM" id="SSF51197">
    <property type="entry name" value="Clavaminate synthase-like"/>
    <property type="match status" value="1"/>
</dbReference>
<name>A0ABR2XJJ7_9PEZI</name>
<evidence type="ECO:0000313" key="1">
    <source>
        <dbReference type="EMBL" id="KAK9773830.1"/>
    </source>
</evidence>
<dbReference type="InterPro" id="IPR027443">
    <property type="entry name" value="IPNS-like_sf"/>
</dbReference>
<accession>A0ABR2XJJ7</accession>
<dbReference type="Proteomes" id="UP001465668">
    <property type="component" value="Unassembled WGS sequence"/>
</dbReference>
<proteinExistence type="predicted"/>
<evidence type="ECO:0000313" key="2">
    <source>
        <dbReference type="Proteomes" id="UP001465668"/>
    </source>
</evidence>
<keyword evidence="2" id="KW-1185">Reference proteome</keyword>
<dbReference type="Gene3D" id="2.60.120.330">
    <property type="entry name" value="B-lactam Antibiotic, Isopenicillin N Synthase, Chain"/>
    <property type="match status" value="1"/>
</dbReference>
<gene>
    <name evidence="1" type="ORF">SCAR479_09471</name>
</gene>
<protein>
    <submittedName>
        <fullName evidence="1">Uncharacterized protein</fullName>
    </submittedName>
</protein>
<sequence>MVVNISDTFQRWTNNDITPGFHQVSAPASHKANAESILPARHSCVFFFKASRNVSVSPLPEFVGADKPAEYDKITALTYQERRTEELY</sequence>
<reference evidence="1 2" key="1">
    <citation type="submission" date="2024-02" db="EMBL/GenBank/DDBJ databases">
        <title>First draft genome assembly of two strains of Seiridium cardinale.</title>
        <authorList>
            <person name="Emiliani G."/>
            <person name="Scali E."/>
        </authorList>
    </citation>
    <scope>NUCLEOTIDE SEQUENCE [LARGE SCALE GENOMIC DNA]</scope>
    <source>
        <strain evidence="1 2">BM-138-000479</strain>
    </source>
</reference>
<dbReference type="EMBL" id="JARVKM010000047">
    <property type="protein sequence ID" value="KAK9773830.1"/>
    <property type="molecule type" value="Genomic_DNA"/>
</dbReference>
<organism evidence="1 2">
    <name type="scientific">Seiridium cardinale</name>
    <dbReference type="NCBI Taxonomy" id="138064"/>
    <lineage>
        <taxon>Eukaryota</taxon>
        <taxon>Fungi</taxon>
        <taxon>Dikarya</taxon>
        <taxon>Ascomycota</taxon>
        <taxon>Pezizomycotina</taxon>
        <taxon>Sordariomycetes</taxon>
        <taxon>Xylariomycetidae</taxon>
        <taxon>Amphisphaeriales</taxon>
        <taxon>Sporocadaceae</taxon>
        <taxon>Seiridium</taxon>
    </lineage>
</organism>
<comment type="caution">
    <text evidence="1">The sequence shown here is derived from an EMBL/GenBank/DDBJ whole genome shotgun (WGS) entry which is preliminary data.</text>
</comment>